<reference evidence="4 5" key="1">
    <citation type="submission" date="2018-11" db="EMBL/GenBank/DDBJ databases">
        <title>Draft genome sequence of Ferruginibacter sp. BO-59.</title>
        <authorList>
            <person name="Im W.T."/>
        </authorList>
    </citation>
    <scope>NUCLEOTIDE SEQUENCE [LARGE SCALE GENOMIC DNA]</scope>
    <source>
        <strain evidence="4 5">BO-59</strain>
    </source>
</reference>
<dbReference type="SMART" id="SM00448">
    <property type="entry name" value="REC"/>
    <property type="match status" value="1"/>
</dbReference>
<evidence type="ECO:0000256" key="1">
    <source>
        <dbReference type="PROSITE-ProRule" id="PRU00169"/>
    </source>
</evidence>
<keyword evidence="5" id="KW-1185">Reference proteome</keyword>
<evidence type="ECO:0000259" key="3">
    <source>
        <dbReference type="PROSITE" id="PS50930"/>
    </source>
</evidence>
<dbReference type="RefSeq" id="WP_123119182.1">
    <property type="nucleotide sequence ID" value="NZ_RJJR01000001.1"/>
</dbReference>
<dbReference type="GO" id="GO:0000156">
    <property type="term" value="F:phosphorelay response regulator activity"/>
    <property type="evidence" value="ECO:0007669"/>
    <property type="project" value="InterPro"/>
</dbReference>
<dbReference type="Proteomes" id="UP000267223">
    <property type="component" value="Unassembled WGS sequence"/>
</dbReference>
<dbReference type="PANTHER" id="PTHR37299">
    <property type="entry name" value="TRANSCRIPTIONAL REGULATOR-RELATED"/>
    <property type="match status" value="1"/>
</dbReference>
<dbReference type="Gene3D" id="2.40.50.1020">
    <property type="entry name" value="LytTr DNA-binding domain"/>
    <property type="match status" value="1"/>
</dbReference>
<dbReference type="AlphaFoldDB" id="A0A3M9NR30"/>
<dbReference type="EMBL" id="RJJR01000001">
    <property type="protein sequence ID" value="RNI40291.1"/>
    <property type="molecule type" value="Genomic_DNA"/>
</dbReference>
<keyword evidence="1" id="KW-0597">Phosphoprotein</keyword>
<evidence type="ECO:0000259" key="2">
    <source>
        <dbReference type="PROSITE" id="PS50110"/>
    </source>
</evidence>
<organism evidence="4 5">
    <name type="scientific">Hanamia caeni</name>
    <dbReference type="NCBI Taxonomy" id="2294116"/>
    <lineage>
        <taxon>Bacteria</taxon>
        <taxon>Pseudomonadati</taxon>
        <taxon>Bacteroidota</taxon>
        <taxon>Chitinophagia</taxon>
        <taxon>Chitinophagales</taxon>
        <taxon>Chitinophagaceae</taxon>
        <taxon>Hanamia</taxon>
    </lineage>
</organism>
<dbReference type="SMART" id="SM00850">
    <property type="entry name" value="LytTR"/>
    <property type="match status" value="1"/>
</dbReference>
<dbReference type="Gene3D" id="3.40.50.2300">
    <property type="match status" value="1"/>
</dbReference>
<dbReference type="InterPro" id="IPR001789">
    <property type="entry name" value="Sig_transdc_resp-reg_receiver"/>
</dbReference>
<dbReference type="SUPFAM" id="SSF52172">
    <property type="entry name" value="CheY-like"/>
    <property type="match status" value="1"/>
</dbReference>
<evidence type="ECO:0000313" key="4">
    <source>
        <dbReference type="EMBL" id="RNI40291.1"/>
    </source>
</evidence>
<accession>A0A3M9NR30</accession>
<dbReference type="PANTHER" id="PTHR37299:SF1">
    <property type="entry name" value="STAGE 0 SPORULATION PROTEIN A HOMOLOG"/>
    <property type="match status" value="1"/>
</dbReference>
<dbReference type="InterPro" id="IPR007492">
    <property type="entry name" value="LytTR_DNA-bd_dom"/>
</dbReference>
<keyword evidence="4" id="KW-0238">DNA-binding</keyword>
<dbReference type="Pfam" id="PF04397">
    <property type="entry name" value="LytTR"/>
    <property type="match status" value="1"/>
</dbReference>
<dbReference type="OrthoDB" id="2168082at2"/>
<sequence length="256" mass="29679">MIQVILIEDETVAMECMVRILNEISEEIVINARLRSVKESIKYFTGNSKPADIIFSDVQLSDGLSFEIFKNAGVKTPVIFTTGYDKFTLLAFDNNGIDYLLKPIQKEDVSKAIWKYKNLQHHFQPNGLQESYSKLLAHVHSAGRSRLLVKRGMENILLKTEDVVLFYTEKKVVFVIDKFSKKYLLDKTLSELENELDQQLFFRANRQYIINLDYVKGFRPFEKVKLQVDLSNDELNHSIIVSQETAQAFKKWIRAS</sequence>
<dbReference type="GO" id="GO:0003677">
    <property type="term" value="F:DNA binding"/>
    <property type="evidence" value="ECO:0007669"/>
    <property type="project" value="UniProtKB-KW"/>
</dbReference>
<feature type="domain" description="HTH LytTR-type" evidence="3">
    <location>
        <begin position="147"/>
        <end position="255"/>
    </location>
</feature>
<dbReference type="PROSITE" id="PS50110">
    <property type="entry name" value="RESPONSE_REGULATORY"/>
    <property type="match status" value="1"/>
</dbReference>
<evidence type="ECO:0000313" key="5">
    <source>
        <dbReference type="Proteomes" id="UP000267223"/>
    </source>
</evidence>
<gene>
    <name evidence="4" type="ORF">EFY79_03040</name>
</gene>
<comment type="caution">
    <text evidence="4">The sequence shown here is derived from an EMBL/GenBank/DDBJ whole genome shotgun (WGS) entry which is preliminary data.</text>
</comment>
<feature type="domain" description="Response regulatory" evidence="2">
    <location>
        <begin position="3"/>
        <end position="117"/>
    </location>
</feature>
<name>A0A3M9NR30_9BACT</name>
<proteinExistence type="predicted"/>
<protein>
    <submittedName>
        <fullName evidence="4">DNA-binding response regulator</fullName>
    </submittedName>
</protein>
<dbReference type="InterPro" id="IPR046947">
    <property type="entry name" value="LytR-like"/>
</dbReference>
<dbReference type="PROSITE" id="PS50930">
    <property type="entry name" value="HTH_LYTTR"/>
    <property type="match status" value="1"/>
</dbReference>
<feature type="modified residue" description="4-aspartylphosphate" evidence="1">
    <location>
        <position position="57"/>
    </location>
</feature>
<dbReference type="InterPro" id="IPR011006">
    <property type="entry name" value="CheY-like_superfamily"/>
</dbReference>
<dbReference type="Pfam" id="PF00072">
    <property type="entry name" value="Response_reg"/>
    <property type="match status" value="1"/>
</dbReference>